<reference evidence="2 3" key="1">
    <citation type="submission" date="2018-06" db="EMBL/GenBank/DDBJ databases">
        <title>Genomic Encyclopedia of Archaeal and Bacterial Type Strains, Phase II (KMG-II): from individual species to whole genera.</title>
        <authorList>
            <person name="Goeker M."/>
        </authorList>
    </citation>
    <scope>NUCLEOTIDE SEQUENCE [LARGE SCALE GENOMIC DNA]</scope>
    <source>
        <strain evidence="2 3">DSM 29821</strain>
    </source>
</reference>
<dbReference type="SUPFAM" id="SSF54593">
    <property type="entry name" value="Glyoxalase/Bleomycin resistance protein/Dihydroxybiphenyl dioxygenase"/>
    <property type="match status" value="1"/>
</dbReference>
<proteinExistence type="predicted"/>
<evidence type="ECO:0000313" key="3">
    <source>
        <dbReference type="Proteomes" id="UP000249819"/>
    </source>
</evidence>
<dbReference type="RefSeq" id="WP_111594265.1">
    <property type="nucleotide sequence ID" value="NZ_QLMA01000008.1"/>
</dbReference>
<protein>
    <submittedName>
        <fullName evidence="2">PhnB protein</fullName>
    </submittedName>
</protein>
<sequence length="139" mass="15447">MASVNPYLNYKGNCEEAFNHYKKVFGGEFAFLSRFSEMPPDHPCDPDEKDKIMHVSLPIGNTILMGSDIPKKFDNTTFGNNFAVTVAPETKEEATQIFNGLAEGGNVTMPLGPTFWAEAFGMLVDKFGVSWMVNLPMKQ</sequence>
<gene>
    <name evidence="2" type="ORF">CLV59_10853</name>
</gene>
<feature type="domain" description="PhnB-like" evidence="1">
    <location>
        <begin position="4"/>
        <end position="133"/>
    </location>
</feature>
<comment type="caution">
    <text evidence="2">The sequence shown here is derived from an EMBL/GenBank/DDBJ whole genome shotgun (WGS) entry which is preliminary data.</text>
</comment>
<organism evidence="2 3">
    <name type="scientific">Chitinophaga dinghuensis</name>
    <dbReference type="NCBI Taxonomy" id="1539050"/>
    <lineage>
        <taxon>Bacteria</taxon>
        <taxon>Pseudomonadati</taxon>
        <taxon>Bacteroidota</taxon>
        <taxon>Chitinophagia</taxon>
        <taxon>Chitinophagales</taxon>
        <taxon>Chitinophagaceae</taxon>
        <taxon>Chitinophaga</taxon>
    </lineage>
</organism>
<evidence type="ECO:0000259" key="1">
    <source>
        <dbReference type="Pfam" id="PF06983"/>
    </source>
</evidence>
<evidence type="ECO:0000313" key="2">
    <source>
        <dbReference type="EMBL" id="RAJ76534.1"/>
    </source>
</evidence>
<dbReference type="OrthoDB" id="9795306at2"/>
<dbReference type="PANTHER" id="PTHR33990">
    <property type="entry name" value="PROTEIN YJDN-RELATED"/>
    <property type="match status" value="1"/>
</dbReference>
<dbReference type="CDD" id="cd06588">
    <property type="entry name" value="PhnB_like"/>
    <property type="match status" value="1"/>
</dbReference>
<dbReference type="Gene3D" id="3.10.180.10">
    <property type="entry name" value="2,3-Dihydroxybiphenyl 1,2-Dioxygenase, domain 1"/>
    <property type="match status" value="1"/>
</dbReference>
<dbReference type="Pfam" id="PF06983">
    <property type="entry name" value="3-dmu-9_3-mt"/>
    <property type="match status" value="1"/>
</dbReference>
<dbReference type="EMBL" id="QLMA01000008">
    <property type="protein sequence ID" value="RAJ76534.1"/>
    <property type="molecule type" value="Genomic_DNA"/>
</dbReference>
<keyword evidence="3" id="KW-1185">Reference proteome</keyword>
<name>A0A327VQ35_9BACT</name>
<dbReference type="Proteomes" id="UP000249819">
    <property type="component" value="Unassembled WGS sequence"/>
</dbReference>
<accession>A0A327VQ35</accession>
<dbReference type="InterPro" id="IPR028973">
    <property type="entry name" value="PhnB-like"/>
</dbReference>
<dbReference type="PANTHER" id="PTHR33990:SF1">
    <property type="entry name" value="PROTEIN YJDN"/>
    <property type="match status" value="1"/>
</dbReference>
<dbReference type="AlphaFoldDB" id="A0A327VQ35"/>
<dbReference type="InterPro" id="IPR029068">
    <property type="entry name" value="Glyas_Bleomycin-R_OHBP_Dase"/>
</dbReference>